<dbReference type="Pfam" id="PF13525">
    <property type="entry name" value="YfiO"/>
    <property type="match status" value="1"/>
</dbReference>
<evidence type="ECO:0000256" key="3">
    <source>
        <dbReference type="ARBA" id="ARBA00023139"/>
    </source>
</evidence>
<comment type="subcellular location">
    <subcellularLocation>
        <location evidence="6">Cell outer membrane</location>
    </subcellularLocation>
</comment>
<evidence type="ECO:0000259" key="8">
    <source>
        <dbReference type="Pfam" id="PF13525"/>
    </source>
</evidence>
<keyword evidence="7" id="KW-0802">TPR repeat</keyword>
<comment type="caution">
    <text evidence="9">The sequence shown here is derived from an EMBL/GenBank/DDBJ whole genome shotgun (WGS) entry which is preliminary data.</text>
</comment>
<dbReference type="GO" id="GO:0051205">
    <property type="term" value="P:protein insertion into membrane"/>
    <property type="evidence" value="ECO:0007669"/>
    <property type="project" value="UniProtKB-UniRule"/>
</dbReference>
<dbReference type="Gene3D" id="1.25.40.10">
    <property type="entry name" value="Tetratricopeptide repeat domain"/>
    <property type="match status" value="1"/>
</dbReference>
<keyword evidence="10" id="KW-1185">Reference proteome</keyword>
<keyword evidence="5" id="KW-0449">Lipoprotein</keyword>
<keyword evidence="2 6" id="KW-0472">Membrane</keyword>
<sequence length="289" mass="32560">METTRHPRHRTTCSRKVGVRPAARATVALVAAALIAGACSTKEEEFDGTPADQLYNQGLALTNSGKFSKAAQQFDKVEKEHPYSRYSQKALIMAAYTNYTSGKFDDAIIAGRRYATLHPTDPDTAYALYIIGQSYFKQIPDVTRDQKMTEKALAAMQEVVTRFPESEYADDANRKINITRDQLAGKEMEVGRYYLERRNYVAAINRFRVVVTKYQTTRHIEEALARLTESYYSLGVVSEAQTAAAVLGHNFPDSEWYKDAYTLLREGGYKPDEDKASWISKAFSRTGLI</sequence>
<evidence type="ECO:0000256" key="4">
    <source>
        <dbReference type="ARBA" id="ARBA00023237"/>
    </source>
</evidence>
<dbReference type="EMBL" id="NPEV01000051">
    <property type="protein sequence ID" value="RAI25272.1"/>
    <property type="molecule type" value="Genomic_DNA"/>
</dbReference>
<dbReference type="NCBIfam" id="TIGR03302">
    <property type="entry name" value="OM_YfiO"/>
    <property type="match status" value="1"/>
</dbReference>
<dbReference type="PANTHER" id="PTHR37423">
    <property type="entry name" value="SOLUBLE LYTIC MUREIN TRANSGLYCOSYLASE-RELATED"/>
    <property type="match status" value="1"/>
</dbReference>
<evidence type="ECO:0000256" key="5">
    <source>
        <dbReference type="ARBA" id="ARBA00023288"/>
    </source>
</evidence>
<reference evidence="9 10" key="1">
    <citation type="submission" date="2017-07" db="EMBL/GenBank/DDBJ databases">
        <title>Draft Genome Sequences of Select Purple Nonsulfur Bacteria.</title>
        <authorList>
            <person name="Lasarre B."/>
            <person name="Mckinlay J.B."/>
        </authorList>
    </citation>
    <scope>NUCLEOTIDE SEQUENCE [LARGE SCALE GENOMIC DNA]</scope>
    <source>
        <strain evidence="9 10">DSM 11290</strain>
    </source>
</reference>
<feature type="repeat" description="TPR" evidence="7">
    <location>
        <begin position="51"/>
        <end position="84"/>
    </location>
</feature>
<feature type="domain" description="Outer membrane lipoprotein BamD-like" evidence="8">
    <location>
        <begin position="50"/>
        <end position="243"/>
    </location>
</feature>
<comment type="similarity">
    <text evidence="6">Belongs to the BamD family.</text>
</comment>
<dbReference type="OrthoDB" id="9804044at2"/>
<gene>
    <name evidence="6" type="primary">bamD</name>
    <name evidence="9" type="ORF">CH339_18810</name>
</gene>
<keyword evidence="3" id="KW-0564">Palmitate</keyword>
<keyword evidence="4 6" id="KW-0998">Cell outer membrane</keyword>
<dbReference type="CDD" id="cd15830">
    <property type="entry name" value="BamD"/>
    <property type="match status" value="1"/>
</dbReference>
<dbReference type="GO" id="GO:1990063">
    <property type="term" value="C:Bam protein complex"/>
    <property type="evidence" value="ECO:0007669"/>
    <property type="project" value="TreeGrafter"/>
</dbReference>
<evidence type="ECO:0000256" key="2">
    <source>
        <dbReference type="ARBA" id="ARBA00023136"/>
    </source>
</evidence>
<organism evidence="9 10">
    <name type="scientific">Rhodobium orientis</name>
    <dbReference type="NCBI Taxonomy" id="34017"/>
    <lineage>
        <taxon>Bacteria</taxon>
        <taxon>Pseudomonadati</taxon>
        <taxon>Pseudomonadota</taxon>
        <taxon>Alphaproteobacteria</taxon>
        <taxon>Hyphomicrobiales</taxon>
        <taxon>Rhodobiaceae</taxon>
        <taxon>Rhodobium</taxon>
    </lineage>
</organism>
<dbReference type="RefSeq" id="WP_111435938.1">
    <property type="nucleotide sequence ID" value="NZ_JACIGG010000032.1"/>
</dbReference>
<evidence type="ECO:0000313" key="9">
    <source>
        <dbReference type="EMBL" id="RAI25272.1"/>
    </source>
</evidence>
<dbReference type="InterPro" id="IPR039565">
    <property type="entry name" value="BamD-like"/>
</dbReference>
<dbReference type="InterPro" id="IPR017689">
    <property type="entry name" value="BamD"/>
</dbReference>
<dbReference type="SUPFAM" id="SSF48452">
    <property type="entry name" value="TPR-like"/>
    <property type="match status" value="1"/>
</dbReference>
<comment type="subunit">
    <text evidence="6">Part of the Bam complex.</text>
</comment>
<dbReference type="InterPro" id="IPR011990">
    <property type="entry name" value="TPR-like_helical_dom_sf"/>
</dbReference>
<dbReference type="Proteomes" id="UP000249299">
    <property type="component" value="Unassembled WGS sequence"/>
</dbReference>
<dbReference type="AlphaFoldDB" id="A0A327JKC9"/>
<proteinExistence type="inferred from homology"/>
<evidence type="ECO:0000313" key="10">
    <source>
        <dbReference type="Proteomes" id="UP000249299"/>
    </source>
</evidence>
<evidence type="ECO:0000256" key="7">
    <source>
        <dbReference type="PROSITE-ProRule" id="PRU00339"/>
    </source>
</evidence>
<comment type="function">
    <text evidence="6">Part of the outer membrane protein assembly complex, which is involved in assembly and insertion of beta-barrel proteins into the outer membrane.</text>
</comment>
<dbReference type="HAMAP" id="MF_00922">
    <property type="entry name" value="OM_assembly_BamD"/>
    <property type="match status" value="1"/>
</dbReference>
<keyword evidence="1 6" id="KW-0732">Signal</keyword>
<dbReference type="PROSITE" id="PS50005">
    <property type="entry name" value="TPR"/>
    <property type="match status" value="1"/>
</dbReference>
<protein>
    <recommendedName>
        <fullName evidence="6">Outer membrane protein assembly factor BamD</fullName>
    </recommendedName>
</protein>
<dbReference type="InterPro" id="IPR019734">
    <property type="entry name" value="TPR_rpt"/>
</dbReference>
<evidence type="ECO:0000256" key="1">
    <source>
        <dbReference type="ARBA" id="ARBA00022729"/>
    </source>
</evidence>
<dbReference type="GO" id="GO:0043165">
    <property type="term" value="P:Gram-negative-bacterium-type cell outer membrane assembly"/>
    <property type="evidence" value="ECO:0007669"/>
    <property type="project" value="UniProtKB-UniRule"/>
</dbReference>
<accession>A0A327JKC9</accession>
<name>A0A327JKC9_9HYPH</name>
<evidence type="ECO:0000256" key="6">
    <source>
        <dbReference type="HAMAP-Rule" id="MF_00922"/>
    </source>
</evidence>
<dbReference type="PANTHER" id="PTHR37423:SF1">
    <property type="entry name" value="OUTER MEMBRANE PROTEIN ASSEMBLY FACTOR BAMD"/>
    <property type="match status" value="1"/>
</dbReference>